<dbReference type="AlphaFoldDB" id="H9ULB7"/>
<organism evidence="1 2">
    <name type="scientific">Spirochaeta africana (strain ATCC 700263 / DSM 8902 / Z-7692)</name>
    <dbReference type="NCBI Taxonomy" id="889378"/>
    <lineage>
        <taxon>Bacteria</taxon>
        <taxon>Pseudomonadati</taxon>
        <taxon>Spirochaetota</taxon>
        <taxon>Spirochaetia</taxon>
        <taxon>Spirochaetales</taxon>
        <taxon>Spirochaetaceae</taxon>
        <taxon>Spirochaeta</taxon>
    </lineage>
</organism>
<dbReference type="PATRIC" id="fig|889378.3.peg.2249"/>
<gene>
    <name evidence="1" type="ordered locus">Spiaf_2275</name>
</gene>
<dbReference type="eggNOG" id="COG3012">
    <property type="taxonomic scope" value="Bacteria"/>
</dbReference>
<evidence type="ECO:0000313" key="2">
    <source>
        <dbReference type="Proteomes" id="UP000007383"/>
    </source>
</evidence>
<dbReference type="HOGENOM" id="CLU_703788_0_0_12"/>
<dbReference type="RefSeq" id="WP_014456292.1">
    <property type="nucleotide sequence ID" value="NC_017098.1"/>
</dbReference>
<dbReference type="Proteomes" id="UP000007383">
    <property type="component" value="Chromosome"/>
</dbReference>
<keyword evidence="2" id="KW-1185">Reference proteome</keyword>
<evidence type="ECO:0000313" key="1">
    <source>
        <dbReference type="EMBL" id="AFG38310.1"/>
    </source>
</evidence>
<proteinExistence type="predicted"/>
<dbReference type="Pfam" id="PF02810">
    <property type="entry name" value="SEC-C"/>
    <property type="match status" value="1"/>
</dbReference>
<dbReference type="EMBL" id="CP003282">
    <property type="protein sequence ID" value="AFG38310.1"/>
    <property type="molecule type" value="Genomic_DNA"/>
</dbReference>
<reference evidence="2" key="1">
    <citation type="journal article" date="2013" name="Stand. Genomic Sci.">
        <title>Complete genome sequence of the halophilic bacterium Spirochaeta africana type strain (Z-7692(T)) from the alkaline Lake Magadi in the East African Rift.</title>
        <authorList>
            <person name="Liolos K."/>
            <person name="Abt B."/>
            <person name="Scheuner C."/>
            <person name="Teshima H."/>
            <person name="Held B."/>
            <person name="Lapidus A."/>
            <person name="Nolan M."/>
            <person name="Lucas S."/>
            <person name="Deshpande S."/>
            <person name="Cheng J.F."/>
            <person name="Tapia R."/>
            <person name="Goodwin L.A."/>
            <person name="Pitluck S."/>
            <person name="Pagani I."/>
            <person name="Ivanova N."/>
            <person name="Mavromatis K."/>
            <person name="Mikhailova N."/>
            <person name="Huntemann M."/>
            <person name="Pati A."/>
            <person name="Chen A."/>
            <person name="Palaniappan K."/>
            <person name="Land M."/>
            <person name="Rohde M."/>
            <person name="Tindall B.J."/>
            <person name="Detter J.C."/>
            <person name="Goker M."/>
            <person name="Bristow J."/>
            <person name="Eisen J.A."/>
            <person name="Markowitz V."/>
            <person name="Hugenholtz P."/>
            <person name="Woyke T."/>
            <person name="Klenk H.P."/>
            <person name="Kyrpides N.C."/>
        </authorList>
    </citation>
    <scope>NUCLEOTIDE SEQUENCE</scope>
    <source>
        <strain evidence="2">ATCC 700263 / DSM 8902 / Z-7692</strain>
    </source>
</reference>
<dbReference type="Gene3D" id="3.10.450.50">
    <property type="match status" value="1"/>
</dbReference>
<protein>
    <submittedName>
        <fullName evidence="1">SEC-C motif domain protein</fullName>
    </submittedName>
</protein>
<accession>H9ULB7</accession>
<dbReference type="KEGG" id="sfc:Spiaf_2275"/>
<sequence length="392" mass="43652">MKTGRNEPCPCGSGKKYKHCCLKKDQAARTGSAFSGAGGIPGFPPGMLPPGFSSEAELNQALGDYSRYCESLPDDAHIPSLMEWLGRPNPATEVQAELRQALGGRSFASSEEAEAFIREFSGQQKDLPIADFLGLSSEQMHTILHSPLTEMSDIVTLNEQLTDEQALASPLIAGIRALLDYIASCSGQIKLTGSGSLPRKAVAACIPHCNPSWRPGDPVPQEWNSTEIQLVRDIALDLHLLDMQGDLVWLSPDGIQTRQQQPWATVYRNALEHLIDEYDWLNFLDESHRTDHFLHIADSAVFGLWLLHCYPEDAIVDYQIRFRRAFPAFYQPAQQNPASRQLLDDVVEGMFFTAFAHTLGLITYADPDGVSYRTTDLFRDTFRWKKLIPVAD</sequence>
<name>H9ULB7_SPIAZ</name>
<dbReference type="InterPro" id="IPR004027">
    <property type="entry name" value="SEC_C_motif"/>
</dbReference>
<dbReference type="SUPFAM" id="SSF103642">
    <property type="entry name" value="Sec-C motif"/>
    <property type="match status" value="1"/>
</dbReference>